<proteinExistence type="predicted"/>
<organism evidence="2 3">
    <name type="scientific">Pedobacter hiemivivus</name>
    <dbReference type="NCBI Taxonomy" id="2530454"/>
    <lineage>
        <taxon>Bacteria</taxon>
        <taxon>Pseudomonadati</taxon>
        <taxon>Bacteroidota</taxon>
        <taxon>Sphingobacteriia</taxon>
        <taxon>Sphingobacteriales</taxon>
        <taxon>Sphingobacteriaceae</taxon>
        <taxon>Pedobacter</taxon>
    </lineage>
</organism>
<evidence type="ECO:0000313" key="2">
    <source>
        <dbReference type="EMBL" id="TCC98506.1"/>
    </source>
</evidence>
<dbReference type="Proteomes" id="UP000291117">
    <property type="component" value="Unassembled WGS sequence"/>
</dbReference>
<accession>A0A4V2MKL4</accession>
<comment type="caution">
    <text evidence="2">The sequence shown here is derived from an EMBL/GenBank/DDBJ whole genome shotgun (WGS) entry which is preliminary data.</text>
</comment>
<dbReference type="OrthoDB" id="766804at2"/>
<dbReference type="RefSeq" id="WP_131607489.1">
    <property type="nucleotide sequence ID" value="NZ_SJSM01000002.1"/>
</dbReference>
<reference evidence="2 3" key="1">
    <citation type="submission" date="2019-02" db="EMBL/GenBank/DDBJ databases">
        <title>Pedobacter sp. RP-3-8 sp. nov., isolated from Arctic soil.</title>
        <authorList>
            <person name="Dahal R.H."/>
        </authorList>
    </citation>
    <scope>NUCLEOTIDE SEQUENCE [LARGE SCALE GENOMIC DNA]</scope>
    <source>
        <strain evidence="2 3">RP-3-8</strain>
    </source>
</reference>
<protein>
    <recommendedName>
        <fullName evidence="1">AbiTii domain-containing protein</fullName>
    </recommendedName>
</protein>
<dbReference type="Pfam" id="PF18864">
    <property type="entry name" value="AbiTii"/>
    <property type="match status" value="1"/>
</dbReference>
<gene>
    <name evidence="2" type="ORF">EZ444_04275</name>
</gene>
<evidence type="ECO:0000259" key="1">
    <source>
        <dbReference type="Pfam" id="PF18864"/>
    </source>
</evidence>
<name>A0A4V2MKL4_9SPHI</name>
<evidence type="ECO:0000313" key="3">
    <source>
        <dbReference type="Proteomes" id="UP000291117"/>
    </source>
</evidence>
<feature type="domain" description="AbiTii" evidence="1">
    <location>
        <begin position="9"/>
        <end position="203"/>
    </location>
</feature>
<dbReference type="EMBL" id="SJSM01000002">
    <property type="protein sequence ID" value="TCC98506.1"/>
    <property type="molecule type" value="Genomic_DNA"/>
</dbReference>
<keyword evidence="3" id="KW-1185">Reference proteome</keyword>
<dbReference type="InterPro" id="IPR041304">
    <property type="entry name" value="AbiTii"/>
</dbReference>
<sequence>MSSNHIFFLQEVINDLIKTDGSIEPALFKLNYFARLIKNQELLDYTDAEINGYKGKEPPGYRKAIATLTVTLQSGAYSQIKEVPISMLEEPFNTHFLYQGVYEGIKVIESMGLKSHKNDSPLIRVDLPLEMIPYIQPAALKLYRSNISIQVVGAMITANANIIIQIPSTVKSKLLAFCMELADHFGYDIEIKSFNEKQTVNNHFVTNYIKNEITNNGDGNVNNTGNDSNLEATIAVKAPD</sequence>
<dbReference type="AlphaFoldDB" id="A0A4V2MKL4"/>